<evidence type="ECO:0000313" key="2">
    <source>
        <dbReference type="Proteomes" id="UP000664132"/>
    </source>
</evidence>
<proteinExistence type="predicted"/>
<dbReference type="EMBL" id="JAFJYH010000483">
    <property type="protein sequence ID" value="KAG4411392.1"/>
    <property type="molecule type" value="Genomic_DNA"/>
</dbReference>
<organism evidence="1 2">
    <name type="scientific">Cadophora malorum</name>
    <dbReference type="NCBI Taxonomy" id="108018"/>
    <lineage>
        <taxon>Eukaryota</taxon>
        <taxon>Fungi</taxon>
        <taxon>Dikarya</taxon>
        <taxon>Ascomycota</taxon>
        <taxon>Pezizomycotina</taxon>
        <taxon>Leotiomycetes</taxon>
        <taxon>Helotiales</taxon>
        <taxon>Ploettnerulaceae</taxon>
        <taxon>Cadophora</taxon>
    </lineage>
</organism>
<dbReference type="InterPro" id="IPR046341">
    <property type="entry name" value="SET_dom_sf"/>
</dbReference>
<comment type="caution">
    <text evidence="1">The sequence shown here is derived from an EMBL/GenBank/DDBJ whole genome shotgun (WGS) entry which is preliminary data.</text>
</comment>
<sequence>MAAPRSLQQLHDVQTFPGKGRGLIALVDIEPGERIICEVPMFRFREFWPARDATAAQRALSHARLKDEVISKFSGLSPQQQQVFLTLHNNHGSNARYSDGAGKLAGIARTNAMPSGSFVGHPHAGVF</sequence>
<name>A0A8H7T303_9HELO</name>
<keyword evidence="2" id="KW-1185">Reference proteome</keyword>
<accession>A0A8H7T303</accession>
<dbReference type="Proteomes" id="UP000664132">
    <property type="component" value="Unassembled WGS sequence"/>
</dbReference>
<dbReference type="OrthoDB" id="265717at2759"/>
<dbReference type="SUPFAM" id="SSF82199">
    <property type="entry name" value="SET domain"/>
    <property type="match status" value="1"/>
</dbReference>
<reference evidence="1" key="1">
    <citation type="submission" date="2021-02" db="EMBL/GenBank/DDBJ databases">
        <title>Genome sequence Cadophora malorum strain M34.</title>
        <authorList>
            <person name="Stefanovic E."/>
            <person name="Vu D."/>
            <person name="Scully C."/>
            <person name="Dijksterhuis J."/>
            <person name="Roader J."/>
            <person name="Houbraken J."/>
        </authorList>
    </citation>
    <scope>NUCLEOTIDE SEQUENCE</scope>
    <source>
        <strain evidence="1">M34</strain>
    </source>
</reference>
<dbReference type="AlphaFoldDB" id="A0A8H7T303"/>
<gene>
    <name evidence="1" type="ORF">IFR04_015480</name>
</gene>
<protein>
    <submittedName>
        <fullName evidence="1">Uncharacterized protein</fullName>
    </submittedName>
</protein>
<evidence type="ECO:0000313" key="1">
    <source>
        <dbReference type="EMBL" id="KAG4411392.1"/>
    </source>
</evidence>